<organism evidence="1">
    <name type="scientific">Palpitomonas bilix</name>
    <dbReference type="NCBI Taxonomy" id="652834"/>
    <lineage>
        <taxon>Eukaryota</taxon>
        <taxon>Eukaryota incertae sedis</taxon>
    </lineage>
</organism>
<sequence>MGGHRPVGLNVAKRVEEDQRIARNQEIVKESLKVLGTAEWHMKMDRYERDRERRKEEDQVKEELSQANEELKIRRRARLTALYEAEMAEYERQLNAMVSGGRQVGRCVCGKGGGRKQVEE</sequence>
<dbReference type="InterPro" id="IPR029375">
    <property type="entry name" value="CFAP141"/>
</dbReference>
<name>A0A7S3G2T0_9EUKA</name>
<accession>A0A7S3G2T0</accession>
<dbReference type="EMBL" id="HBIB01004984">
    <property type="protein sequence ID" value="CAE0240803.1"/>
    <property type="molecule type" value="Transcribed_RNA"/>
</dbReference>
<evidence type="ECO:0000313" key="1">
    <source>
        <dbReference type="EMBL" id="CAE0240803.1"/>
    </source>
</evidence>
<dbReference type="PANTHER" id="PTHR35818">
    <property type="entry name" value="C1ORF189"/>
    <property type="match status" value="1"/>
</dbReference>
<dbReference type="AlphaFoldDB" id="A0A7S3G2T0"/>
<reference evidence="1" key="1">
    <citation type="submission" date="2021-01" db="EMBL/GenBank/DDBJ databases">
        <authorList>
            <person name="Corre E."/>
            <person name="Pelletier E."/>
            <person name="Niang G."/>
            <person name="Scheremetjew M."/>
            <person name="Finn R."/>
            <person name="Kale V."/>
            <person name="Holt S."/>
            <person name="Cochrane G."/>
            <person name="Meng A."/>
            <person name="Brown T."/>
            <person name="Cohen L."/>
        </authorList>
    </citation>
    <scope>NUCLEOTIDE SEQUENCE</scope>
    <source>
        <strain evidence="1">NIES-2562</strain>
    </source>
</reference>
<dbReference type="PANTHER" id="PTHR35818:SF1">
    <property type="entry name" value="CILIA- AND FLAGELLA-ASSOCIATED PROTEIN 141"/>
    <property type="match status" value="1"/>
</dbReference>
<proteinExistence type="predicted"/>
<protein>
    <submittedName>
        <fullName evidence="1">Uncharacterized protein</fullName>
    </submittedName>
</protein>
<dbReference type="Pfam" id="PF15104">
    <property type="entry name" value="CFAP141"/>
    <property type="match status" value="1"/>
</dbReference>
<gene>
    <name evidence="1" type="ORF">PBIL07802_LOCUS2963</name>
</gene>